<evidence type="ECO:0000259" key="2">
    <source>
        <dbReference type="SMART" id="SM00014"/>
    </source>
</evidence>
<keyword evidence="1" id="KW-0812">Transmembrane</keyword>
<sequence length="256" mass="27710">MNRLRTSLHLQTCMTTAMLLVVCWLAILGLFHLMPHIDIALSAYFFKGPLCVGNASASGCGSFIYADEDEIRALRRLLYILPYCGAVAVVFGIVIASFGRFRRPAAIRPMVFALLSLALGVGLIVNGTLKEYSGRPRPVQTTIFGGNMEFAPAGSFDGTCPGNCSFVSGEAAGAGWLICLIFLVPRRWRKWAAVPIVAVSVTMAALRVVVGAHFTSDAILGWLVPIILFCLMITIDAIRRPPPEAVLQPAEARKQN</sequence>
<dbReference type="SUPFAM" id="SSF48317">
    <property type="entry name" value="Acid phosphatase/Vanadium-dependent haloperoxidase"/>
    <property type="match status" value="1"/>
</dbReference>
<evidence type="ECO:0000313" key="4">
    <source>
        <dbReference type="Proteomes" id="UP000320653"/>
    </source>
</evidence>
<dbReference type="EMBL" id="VIWP01000001">
    <property type="protein sequence ID" value="TWF59036.1"/>
    <property type="molecule type" value="Genomic_DNA"/>
</dbReference>
<feature type="domain" description="Phosphatidic acid phosphatase type 2/haloperoxidase" evidence="2">
    <location>
        <begin position="113"/>
        <end position="233"/>
    </location>
</feature>
<keyword evidence="1" id="KW-0472">Membrane</keyword>
<keyword evidence="1" id="KW-1133">Transmembrane helix</keyword>
<evidence type="ECO:0000256" key="1">
    <source>
        <dbReference type="SAM" id="Phobius"/>
    </source>
</evidence>
<protein>
    <submittedName>
        <fullName evidence="3">PAP2 superfamily protein</fullName>
    </submittedName>
</protein>
<feature type="transmembrane region" description="Helical" evidence="1">
    <location>
        <begin position="12"/>
        <end position="34"/>
    </location>
</feature>
<name>A0A561R8U4_9HYPH</name>
<proteinExistence type="predicted"/>
<feature type="transmembrane region" description="Helical" evidence="1">
    <location>
        <begin position="219"/>
        <end position="238"/>
    </location>
</feature>
<dbReference type="Proteomes" id="UP000320653">
    <property type="component" value="Unassembled WGS sequence"/>
</dbReference>
<gene>
    <name evidence="3" type="ORF">FHW37_101840</name>
</gene>
<organism evidence="3 4">
    <name type="scientific">Neorhizobium alkalisoli</name>
    <dbReference type="NCBI Taxonomy" id="528178"/>
    <lineage>
        <taxon>Bacteria</taxon>
        <taxon>Pseudomonadati</taxon>
        <taxon>Pseudomonadota</taxon>
        <taxon>Alphaproteobacteria</taxon>
        <taxon>Hyphomicrobiales</taxon>
        <taxon>Rhizobiaceae</taxon>
        <taxon>Rhizobium/Agrobacterium group</taxon>
        <taxon>Neorhizobium</taxon>
    </lineage>
</organism>
<dbReference type="Pfam" id="PF01569">
    <property type="entry name" value="PAP2"/>
    <property type="match status" value="1"/>
</dbReference>
<dbReference type="SMART" id="SM00014">
    <property type="entry name" value="acidPPc"/>
    <property type="match status" value="1"/>
</dbReference>
<keyword evidence="4" id="KW-1185">Reference proteome</keyword>
<evidence type="ECO:0000313" key="3">
    <source>
        <dbReference type="EMBL" id="TWF59036.1"/>
    </source>
</evidence>
<dbReference type="InterPro" id="IPR000326">
    <property type="entry name" value="PAP2/HPO"/>
</dbReference>
<feature type="transmembrane region" description="Helical" evidence="1">
    <location>
        <begin position="166"/>
        <end position="184"/>
    </location>
</feature>
<feature type="transmembrane region" description="Helical" evidence="1">
    <location>
        <begin position="77"/>
        <end position="98"/>
    </location>
</feature>
<accession>A0A561R8U4</accession>
<comment type="caution">
    <text evidence="3">The sequence shown here is derived from an EMBL/GenBank/DDBJ whole genome shotgun (WGS) entry which is preliminary data.</text>
</comment>
<dbReference type="AlphaFoldDB" id="A0A561R8U4"/>
<feature type="transmembrane region" description="Helical" evidence="1">
    <location>
        <begin position="191"/>
        <end position="213"/>
    </location>
</feature>
<dbReference type="InterPro" id="IPR036938">
    <property type="entry name" value="PAP2/HPO_sf"/>
</dbReference>
<dbReference type="Gene3D" id="1.20.144.10">
    <property type="entry name" value="Phosphatidic acid phosphatase type 2/haloperoxidase"/>
    <property type="match status" value="1"/>
</dbReference>
<dbReference type="OrthoDB" id="9813524at2"/>
<feature type="transmembrane region" description="Helical" evidence="1">
    <location>
        <begin position="110"/>
        <end position="129"/>
    </location>
</feature>
<reference evidence="3 4" key="1">
    <citation type="submission" date="2019-06" db="EMBL/GenBank/DDBJ databases">
        <title>Sorghum-associated microbial communities from plants grown in Nebraska, USA.</title>
        <authorList>
            <person name="Schachtman D."/>
        </authorList>
    </citation>
    <scope>NUCLEOTIDE SEQUENCE [LARGE SCALE GENOMIC DNA]</scope>
    <source>
        <strain evidence="3 4">1225</strain>
    </source>
</reference>